<dbReference type="GO" id="GO:0000160">
    <property type="term" value="P:phosphorelay signal transduction system"/>
    <property type="evidence" value="ECO:0007669"/>
    <property type="project" value="InterPro"/>
</dbReference>
<protein>
    <submittedName>
        <fullName evidence="3">Response regulator c-di-GMP phosphodiesterase, RpfG family, contains REC and HD-GYP domains</fullName>
    </submittedName>
</protein>
<feature type="modified residue" description="4-aspartylphosphate" evidence="1">
    <location>
        <position position="68"/>
    </location>
</feature>
<dbReference type="Gene3D" id="3.40.50.2300">
    <property type="match status" value="1"/>
</dbReference>
<dbReference type="PROSITE" id="PS50110">
    <property type="entry name" value="RESPONSE_REGULATORY"/>
    <property type="match status" value="1"/>
</dbReference>
<dbReference type="STRING" id="504800.SAMN04488085_103342"/>
<dbReference type="Proteomes" id="UP000199152">
    <property type="component" value="Unassembled WGS sequence"/>
</dbReference>
<dbReference type="InterPro" id="IPR011006">
    <property type="entry name" value="CheY-like_superfamily"/>
</dbReference>
<sequence length="393" mass="42550">MNGLPVLDPVLTPQTTNGPPILLVDDEAAILGGLRRQLRPWFTVHTATSGAEALQLLESQPVTVVVSDMRMPEMDGATFLSHVRQHDPDIVRILLTGNADAETAITAVNEGQIYRFLTKPCPPEVLVAELGSAVEVHRLVRAEKELLRTTLRKTVASLTATLSLAQPALLARAVRINRIVSELVEALEVEEPWEIEVTSMLTHLGAVTLPPTVLAKLDAGRPLDEDEREMDSRVIGLSRDLVGDIPRLERVAEAIGWQRARYDGKGNGPGVPGGEDLPLGARILRAAVDFDAGMSVRRSVQDTIAVLQADAGAYDPQVLEALIRCHAVEEVTSPPRPVDVYDLQEGMEVFDDIVTMSGVLLVGRGTVVTEALIHRLENYAGRGEVTGVIRVKG</sequence>
<dbReference type="SUPFAM" id="SSF52172">
    <property type="entry name" value="CheY-like"/>
    <property type="match status" value="1"/>
</dbReference>
<dbReference type="Pfam" id="PF00072">
    <property type="entry name" value="Response_reg"/>
    <property type="match status" value="1"/>
</dbReference>
<dbReference type="Gene3D" id="1.10.3210.10">
    <property type="entry name" value="Hypothetical protein af1432"/>
    <property type="match status" value="1"/>
</dbReference>
<dbReference type="PANTHER" id="PTHR45228:SF8">
    <property type="entry name" value="TWO-COMPONENT RESPONSE REGULATOR-RELATED"/>
    <property type="match status" value="1"/>
</dbReference>
<organism evidence="3 4">
    <name type="scientific">Geodermatophilus ruber</name>
    <dbReference type="NCBI Taxonomy" id="504800"/>
    <lineage>
        <taxon>Bacteria</taxon>
        <taxon>Bacillati</taxon>
        <taxon>Actinomycetota</taxon>
        <taxon>Actinomycetes</taxon>
        <taxon>Geodermatophilales</taxon>
        <taxon>Geodermatophilaceae</taxon>
        <taxon>Geodermatophilus</taxon>
    </lineage>
</organism>
<dbReference type="InParanoid" id="A0A1I4C5N5"/>
<dbReference type="InterPro" id="IPR052020">
    <property type="entry name" value="Cyclic_di-GMP/3'3'-cGAMP_PDE"/>
</dbReference>
<dbReference type="PANTHER" id="PTHR45228">
    <property type="entry name" value="CYCLIC DI-GMP PHOSPHODIESTERASE TM_0186-RELATED"/>
    <property type="match status" value="1"/>
</dbReference>
<dbReference type="InterPro" id="IPR001789">
    <property type="entry name" value="Sig_transdc_resp-reg_receiver"/>
</dbReference>
<dbReference type="SMART" id="SM00448">
    <property type="entry name" value="REC"/>
    <property type="match status" value="1"/>
</dbReference>
<evidence type="ECO:0000259" key="2">
    <source>
        <dbReference type="PROSITE" id="PS50110"/>
    </source>
</evidence>
<evidence type="ECO:0000313" key="3">
    <source>
        <dbReference type="EMBL" id="SFK76073.1"/>
    </source>
</evidence>
<gene>
    <name evidence="3" type="ORF">SAMN04488085_103342</name>
</gene>
<evidence type="ECO:0000256" key="1">
    <source>
        <dbReference type="PROSITE-ProRule" id="PRU00169"/>
    </source>
</evidence>
<proteinExistence type="predicted"/>
<dbReference type="OrthoDB" id="9802066at2"/>
<keyword evidence="1" id="KW-0597">Phosphoprotein</keyword>
<keyword evidence="4" id="KW-1185">Reference proteome</keyword>
<dbReference type="EMBL" id="FOSW01000003">
    <property type="protein sequence ID" value="SFK76073.1"/>
    <property type="molecule type" value="Genomic_DNA"/>
</dbReference>
<dbReference type="CDD" id="cd17569">
    <property type="entry name" value="REC_HupR-like"/>
    <property type="match status" value="1"/>
</dbReference>
<dbReference type="AlphaFoldDB" id="A0A1I4C5N5"/>
<evidence type="ECO:0000313" key="4">
    <source>
        <dbReference type="Proteomes" id="UP000199152"/>
    </source>
</evidence>
<accession>A0A1I4C5N5</accession>
<reference evidence="3 4" key="1">
    <citation type="submission" date="2016-10" db="EMBL/GenBank/DDBJ databases">
        <authorList>
            <person name="de Groot N.N."/>
        </authorList>
    </citation>
    <scope>NUCLEOTIDE SEQUENCE [LARGE SCALE GENOMIC DNA]</scope>
    <source>
        <strain evidence="3 4">DSM 45317</strain>
    </source>
</reference>
<feature type="domain" description="Response regulatory" evidence="2">
    <location>
        <begin position="20"/>
        <end position="134"/>
    </location>
</feature>
<dbReference type="Pfam" id="PF13487">
    <property type="entry name" value="HD_5"/>
    <property type="match status" value="1"/>
</dbReference>
<name>A0A1I4C5N5_9ACTN</name>